<evidence type="ECO:0000256" key="2">
    <source>
        <dbReference type="RuleBase" id="RU003875"/>
    </source>
</evidence>
<keyword evidence="5" id="KW-1185">Reference proteome</keyword>
<dbReference type="SUPFAM" id="SSF47240">
    <property type="entry name" value="Ferritin-like"/>
    <property type="match status" value="1"/>
</dbReference>
<dbReference type="EMBL" id="WNZX01000022">
    <property type="protein sequence ID" value="MUG73185.1"/>
    <property type="molecule type" value="Genomic_DNA"/>
</dbReference>
<protein>
    <submittedName>
        <fullName evidence="4">DNA starvation/stationary phase protection protein</fullName>
    </submittedName>
</protein>
<name>A0A7X2ZE00_9BACL</name>
<dbReference type="InterPro" id="IPR012347">
    <property type="entry name" value="Ferritin-like"/>
</dbReference>
<dbReference type="CDD" id="cd01043">
    <property type="entry name" value="DPS"/>
    <property type="match status" value="1"/>
</dbReference>
<dbReference type="InterPro" id="IPR002177">
    <property type="entry name" value="DPS_DNA-bd"/>
</dbReference>
<evidence type="ECO:0000313" key="5">
    <source>
        <dbReference type="Proteomes" id="UP000450917"/>
    </source>
</evidence>
<dbReference type="Gene3D" id="1.20.1260.10">
    <property type="match status" value="1"/>
</dbReference>
<dbReference type="Proteomes" id="UP000450917">
    <property type="component" value="Unassembled WGS sequence"/>
</dbReference>
<dbReference type="Pfam" id="PF00210">
    <property type="entry name" value="Ferritin"/>
    <property type="match status" value="1"/>
</dbReference>
<dbReference type="InterPro" id="IPR008331">
    <property type="entry name" value="Ferritin_DPS_dom"/>
</dbReference>
<proteinExistence type="inferred from homology"/>
<gene>
    <name evidence="4" type="ORF">GNP93_21370</name>
</gene>
<dbReference type="GO" id="GO:0008199">
    <property type="term" value="F:ferric iron binding"/>
    <property type="evidence" value="ECO:0007669"/>
    <property type="project" value="InterPro"/>
</dbReference>
<dbReference type="PIRSF" id="PIRSF005900">
    <property type="entry name" value="Dps"/>
    <property type="match status" value="1"/>
</dbReference>
<feature type="domain" description="Ferritin/DPS" evidence="3">
    <location>
        <begin position="23"/>
        <end position="160"/>
    </location>
</feature>
<reference evidence="4 5" key="1">
    <citation type="submission" date="2019-11" db="EMBL/GenBank/DDBJ databases">
        <title>Draft genome sequences of five Paenibacillus species of dairy origin.</title>
        <authorList>
            <person name="Olajide A.M."/>
            <person name="Chen S."/>
            <person name="Lapointe G."/>
        </authorList>
    </citation>
    <scope>NUCLEOTIDE SEQUENCE [LARGE SCALE GENOMIC DNA]</scope>
    <source>
        <strain evidence="4 5">2CS3</strain>
    </source>
</reference>
<sequence length="161" mass="18206">MAKVMEKETVKETTGTTGNDLLALLNQQVANWAVLHIKLHQHHWFVKGPHFFDLHAKFEELYNEAGQTMDELAERILALQGSPVSTTKEISAAATVKEHAPLKSADEMVKSVRDDFKQLINEIGQAMEVAEKQKDDGTHDMLIGIRTTLEKHVWMLDAYIK</sequence>
<dbReference type="GO" id="GO:0016722">
    <property type="term" value="F:oxidoreductase activity, acting on metal ions"/>
    <property type="evidence" value="ECO:0007669"/>
    <property type="project" value="InterPro"/>
</dbReference>
<dbReference type="InterPro" id="IPR009078">
    <property type="entry name" value="Ferritin-like_SF"/>
</dbReference>
<organism evidence="4 5">
    <name type="scientific">Paenibacillus validus</name>
    <dbReference type="NCBI Taxonomy" id="44253"/>
    <lineage>
        <taxon>Bacteria</taxon>
        <taxon>Bacillati</taxon>
        <taxon>Bacillota</taxon>
        <taxon>Bacilli</taxon>
        <taxon>Bacillales</taxon>
        <taxon>Paenibacillaceae</taxon>
        <taxon>Paenibacillus</taxon>
    </lineage>
</organism>
<dbReference type="PRINTS" id="PR01346">
    <property type="entry name" value="HELNAPAPROT"/>
</dbReference>
<accession>A0A7X2ZE00</accession>
<dbReference type="RefSeq" id="WP_127608556.1">
    <property type="nucleotide sequence ID" value="NZ_JARTHJ010000051.1"/>
</dbReference>
<dbReference type="AlphaFoldDB" id="A0A7X2ZE00"/>
<comment type="similarity">
    <text evidence="1 2">Belongs to the Dps family.</text>
</comment>
<dbReference type="PANTHER" id="PTHR42932:SF1">
    <property type="entry name" value="GENERAL STRESS PROTEIN 20U"/>
    <property type="match status" value="1"/>
</dbReference>
<dbReference type="PROSITE" id="PS00818">
    <property type="entry name" value="DPS_1"/>
    <property type="match status" value="1"/>
</dbReference>
<evidence type="ECO:0000259" key="3">
    <source>
        <dbReference type="Pfam" id="PF00210"/>
    </source>
</evidence>
<evidence type="ECO:0000313" key="4">
    <source>
        <dbReference type="EMBL" id="MUG73185.1"/>
    </source>
</evidence>
<evidence type="ECO:0000256" key="1">
    <source>
        <dbReference type="ARBA" id="ARBA00009497"/>
    </source>
</evidence>
<dbReference type="PANTHER" id="PTHR42932">
    <property type="entry name" value="GENERAL STRESS PROTEIN 20U"/>
    <property type="match status" value="1"/>
</dbReference>
<comment type="caution">
    <text evidence="4">The sequence shown here is derived from an EMBL/GenBank/DDBJ whole genome shotgun (WGS) entry which is preliminary data.</text>
</comment>
<dbReference type="InterPro" id="IPR023188">
    <property type="entry name" value="DPS_DNA-bd_CS"/>
</dbReference>